<evidence type="ECO:0000256" key="3">
    <source>
        <dbReference type="RuleBase" id="RU003476"/>
    </source>
</evidence>
<dbReference type="Pfam" id="PF00293">
    <property type="entry name" value="NUDIX"/>
    <property type="match status" value="1"/>
</dbReference>
<dbReference type="InterPro" id="IPR015797">
    <property type="entry name" value="NUDIX_hydrolase-like_dom_sf"/>
</dbReference>
<gene>
    <name evidence="5" type="ORF">UT64_C0030G0003</name>
</gene>
<evidence type="ECO:0000256" key="2">
    <source>
        <dbReference type="ARBA" id="ARBA00022801"/>
    </source>
</evidence>
<dbReference type="PRINTS" id="PR00502">
    <property type="entry name" value="NUDIXFAMILY"/>
</dbReference>
<protein>
    <submittedName>
        <fullName evidence="5">Nudix hydrolase</fullName>
    </submittedName>
</protein>
<dbReference type="AlphaFoldDB" id="A0A0G0PWK0"/>
<dbReference type="PROSITE" id="PS00893">
    <property type="entry name" value="NUDIX_BOX"/>
    <property type="match status" value="1"/>
</dbReference>
<sequence>MFKYCPLCKEELKNENNHYFCNGCKFDFYHTPNPASSVILVNSKKQIYLAKRAEEPKPGLWAIPGGFIDFHESAEDAARREIKEELGIELTNLQFLCSFANDYLYKGTQYYPLDIFFISKIDLEKIVPVDKKELLDGKFFYINNIPFDEFAFISQKKAIDYYIKLIKN</sequence>
<name>A0A0G0PWK0_9BACT</name>
<proteinExistence type="inferred from homology"/>
<feature type="domain" description="Nudix hydrolase" evidence="4">
    <location>
        <begin position="31"/>
        <end position="167"/>
    </location>
</feature>
<dbReference type="PANTHER" id="PTHR43046">
    <property type="entry name" value="GDP-MANNOSE MANNOSYL HYDROLASE"/>
    <property type="match status" value="1"/>
</dbReference>
<reference evidence="5 6" key="1">
    <citation type="journal article" date="2015" name="Nature">
        <title>rRNA introns, odd ribosomes, and small enigmatic genomes across a large radiation of phyla.</title>
        <authorList>
            <person name="Brown C.T."/>
            <person name="Hug L.A."/>
            <person name="Thomas B.C."/>
            <person name="Sharon I."/>
            <person name="Castelle C.J."/>
            <person name="Singh A."/>
            <person name="Wilkins M.J."/>
            <person name="Williams K.H."/>
            <person name="Banfield J.F."/>
        </authorList>
    </citation>
    <scope>NUCLEOTIDE SEQUENCE [LARGE SCALE GENOMIC DNA]</scope>
</reference>
<organism evidence="5 6">
    <name type="scientific">Candidatus Falkowbacteria bacterium GW2011_GWF2_39_8</name>
    <dbReference type="NCBI Taxonomy" id="1618642"/>
    <lineage>
        <taxon>Bacteria</taxon>
        <taxon>Candidatus Falkowiibacteriota</taxon>
    </lineage>
</organism>
<dbReference type="InterPro" id="IPR020084">
    <property type="entry name" value="NUDIX_hydrolase_CS"/>
</dbReference>
<dbReference type="PROSITE" id="PS51462">
    <property type="entry name" value="NUDIX"/>
    <property type="match status" value="1"/>
</dbReference>
<keyword evidence="2 3" id="KW-0378">Hydrolase</keyword>
<evidence type="ECO:0000259" key="4">
    <source>
        <dbReference type="PROSITE" id="PS51462"/>
    </source>
</evidence>
<dbReference type="Proteomes" id="UP000034137">
    <property type="component" value="Unassembled WGS sequence"/>
</dbReference>
<accession>A0A0G0PWK0</accession>
<dbReference type="GO" id="GO:0016787">
    <property type="term" value="F:hydrolase activity"/>
    <property type="evidence" value="ECO:0007669"/>
    <property type="project" value="UniProtKB-KW"/>
</dbReference>
<dbReference type="InterPro" id="IPR000086">
    <property type="entry name" value="NUDIX_hydrolase_dom"/>
</dbReference>
<dbReference type="EMBL" id="LBXO01000030">
    <property type="protein sequence ID" value="KKR32539.1"/>
    <property type="molecule type" value="Genomic_DNA"/>
</dbReference>
<evidence type="ECO:0000256" key="1">
    <source>
        <dbReference type="ARBA" id="ARBA00001946"/>
    </source>
</evidence>
<comment type="similarity">
    <text evidence="3">Belongs to the Nudix hydrolase family.</text>
</comment>
<comment type="caution">
    <text evidence="5">The sequence shown here is derived from an EMBL/GenBank/DDBJ whole genome shotgun (WGS) entry which is preliminary data.</text>
</comment>
<evidence type="ECO:0000313" key="5">
    <source>
        <dbReference type="EMBL" id="KKR32539.1"/>
    </source>
</evidence>
<evidence type="ECO:0000313" key="6">
    <source>
        <dbReference type="Proteomes" id="UP000034137"/>
    </source>
</evidence>
<dbReference type="PANTHER" id="PTHR43046:SF14">
    <property type="entry name" value="MUTT_NUDIX FAMILY PROTEIN"/>
    <property type="match status" value="1"/>
</dbReference>
<dbReference type="Gene3D" id="3.90.79.10">
    <property type="entry name" value="Nucleoside Triphosphate Pyrophosphohydrolase"/>
    <property type="match status" value="1"/>
</dbReference>
<dbReference type="SUPFAM" id="SSF55811">
    <property type="entry name" value="Nudix"/>
    <property type="match status" value="1"/>
</dbReference>
<comment type="cofactor">
    <cofactor evidence="1">
        <name>Mg(2+)</name>
        <dbReference type="ChEBI" id="CHEBI:18420"/>
    </cofactor>
</comment>
<dbReference type="InterPro" id="IPR020476">
    <property type="entry name" value="Nudix_hydrolase"/>
</dbReference>
<dbReference type="CDD" id="cd04681">
    <property type="entry name" value="NUDIX_Hydrolase"/>
    <property type="match status" value="1"/>
</dbReference>